<feature type="region of interest" description="Disordered" evidence="1">
    <location>
        <begin position="722"/>
        <end position="747"/>
    </location>
</feature>
<feature type="compositionally biased region" description="Polar residues" evidence="1">
    <location>
        <begin position="958"/>
        <end position="968"/>
    </location>
</feature>
<feature type="compositionally biased region" description="Low complexity" evidence="1">
    <location>
        <begin position="119"/>
        <end position="129"/>
    </location>
</feature>
<feature type="compositionally biased region" description="Acidic residues" evidence="1">
    <location>
        <begin position="908"/>
        <end position="917"/>
    </location>
</feature>
<feature type="compositionally biased region" description="Low complexity" evidence="1">
    <location>
        <begin position="628"/>
        <end position="640"/>
    </location>
</feature>
<dbReference type="Proteomes" id="UP001527925">
    <property type="component" value="Unassembled WGS sequence"/>
</dbReference>
<accession>A0ABR4N033</accession>
<reference evidence="2 3" key="1">
    <citation type="submission" date="2023-09" db="EMBL/GenBank/DDBJ databases">
        <title>Pangenome analysis of Batrachochytrium dendrobatidis and related Chytrids.</title>
        <authorList>
            <person name="Yacoub M.N."/>
            <person name="Stajich J.E."/>
            <person name="James T.Y."/>
        </authorList>
    </citation>
    <scope>NUCLEOTIDE SEQUENCE [LARGE SCALE GENOMIC DNA]</scope>
    <source>
        <strain evidence="2 3">JEL0888</strain>
    </source>
</reference>
<gene>
    <name evidence="2" type="ORF">HK105_207660</name>
</gene>
<dbReference type="EMBL" id="JADGIZ020000056">
    <property type="protein sequence ID" value="KAL2912879.1"/>
    <property type="molecule type" value="Genomic_DNA"/>
</dbReference>
<feature type="region of interest" description="Disordered" evidence="1">
    <location>
        <begin position="39"/>
        <end position="61"/>
    </location>
</feature>
<feature type="compositionally biased region" description="Basic and acidic residues" evidence="1">
    <location>
        <begin position="941"/>
        <end position="953"/>
    </location>
</feature>
<feature type="compositionally biased region" description="Basic residues" evidence="1">
    <location>
        <begin position="987"/>
        <end position="996"/>
    </location>
</feature>
<evidence type="ECO:0000313" key="2">
    <source>
        <dbReference type="EMBL" id="KAL2912879.1"/>
    </source>
</evidence>
<sequence>MSGRQGGKLKPLKAPKKESVELDESDLAFKAKQAEEKAKLKELQSKAQGKGPLRADQRRLPSALPPLLVALQQKSGKPAHGDNPLVRLRAMYLREMALEAEEAVTEPRAQLVRHTDRGSPPSASASAAPDSCRRIYDDDDSALVSRDKLSRTPAGKINPERLPPRLQAQDPSVQETAVRAAVQPTIATATDRHEPQPDHESDPQAHATSEQPLRPVRRHRRTLTDSLVYAPPRQPNPLVAPSAEVAISPESLTLELLERRNQHRRRSIASSAAAHESRYGQSISQDDILRAFLDARTPLSPTPDSARLGLHHADHAPNSLLKFGSQLPSRIPKLHARSLSQPVASRVDSWLPARYDPLLAHAARAASRASMGSASIAAMPEPPEIAAFLARGIPSRLVNPSPKSAAAAAIVGPAAFIASPKAVAAAAAAAAFAPADEWSSRQRKAILADTEPSFEAVAAAAAAVEASTPVVAPAAISVNMASVQTLPIPGSLNPPKRIVIKRNKYVQTEPEGSPVLDAPPETHDFIGQTDSREVAVAEHGAQTEPEDDGVTLPRETANAQTQADERGDITRAVEAQVNLEPDLTSKPATPSHRQPTPKHNSVVDIEAADPLALVRSSTAPPALSHSGAQAAEKAAQAPQQPRRSILKKPRPPSSDLRALVRADTPHSDQQSLARNRGRSASVSSIGSASSTGSTGSSGYTAAFLKNPSMHYDHGVYRHFKTHKSSPVRTLDVQPDRDTSHHRHGHRCSATIEAEKAARLEASRYSRDTRRRRGSFTVQGNQSQDVPLRRRGSQVSLVEETQAVDASYDADQVDACPSNASSVTATPPAEWISTLQNAPRLAPTSRPRSRNDAPLSERMRRSAQDLTTVFEVASETHSESGDSDSGLGQPLDESEDGSAASGSISESDTGSDTDESVLGDDSLKIGTLLKHRAARPSVSFHESAHDHDGPRTPKDVPQAWTSERPSSVPRSAGGPGYARSGGQERPDGHHRHRHAGGGRRVNDLHKHRSEGAGMAKLPPHSPDIDQTPAPDLAHRRRSKKKRISKSIETLTRKPMGEYRRLYHDADAMMPSAGRGVRRSGSRTSLYDLSLQAGEQMRGMYQIVDDAWDPFGCGDGFGGTVATDPFMDPYTSAHLMQHVPTMDAYYASSGNGIGLHEPAALDFAHGQSYPAHSGHQYVWDDAPLQYGGGNYDPSVHGPGIHDPRMYGPMPYAHQPHPRGGRFF</sequence>
<protein>
    <submittedName>
        <fullName evidence="2">Uncharacterized protein</fullName>
    </submittedName>
</protein>
<proteinExistence type="predicted"/>
<keyword evidence="3" id="KW-1185">Reference proteome</keyword>
<feature type="compositionally biased region" description="Polar residues" evidence="1">
    <location>
        <begin position="775"/>
        <end position="784"/>
    </location>
</feature>
<feature type="compositionally biased region" description="Polar residues" evidence="1">
    <location>
        <begin position="586"/>
        <end position="599"/>
    </location>
</feature>
<name>A0ABR4N033_9FUNG</name>
<dbReference type="PANTHER" id="PTHR28632">
    <property type="entry name" value="TRANSLATION MACHINERY-ASSOCIATED PROTEIN 7"/>
    <property type="match status" value="1"/>
</dbReference>
<feature type="region of interest" description="Disordered" evidence="1">
    <location>
        <begin position="814"/>
        <end position="918"/>
    </location>
</feature>
<evidence type="ECO:0000313" key="3">
    <source>
        <dbReference type="Proteomes" id="UP001527925"/>
    </source>
</evidence>
<evidence type="ECO:0000256" key="1">
    <source>
        <dbReference type="SAM" id="MobiDB-lite"/>
    </source>
</evidence>
<feature type="region of interest" description="Disordered" evidence="1">
    <location>
        <begin position="763"/>
        <end position="793"/>
    </location>
</feature>
<feature type="region of interest" description="Disordered" evidence="1">
    <location>
        <begin position="935"/>
        <end position="1041"/>
    </location>
</feature>
<comment type="caution">
    <text evidence="2">The sequence shown here is derived from an EMBL/GenBank/DDBJ whole genome shotgun (WGS) entry which is preliminary data.</text>
</comment>
<feature type="region of interest" description="Disordered" evidence="1">
    <location>
        <begin position="101"/>
        <end position="218"/>
    </location>
</feature>
<organism evidence="2 3">
    <name type="scientific">Polyrhizophydium stewartii</name>
    <dbReference type="NCBI Taxonomy" id="2732419"/>
    <lineage>
        <taxon>Eukaryota</taxon>
        <taxon>Fungi</taxon>
        <taxon>Fungi incertae sedis</taxon>
        <taxon>Chytridiomycota</taxon>
        <taxon>Chytridiomycota incertae sedis</taxon>
        <taxon>Chytridiomycetes</taxon>
        <taxon>Rhizophydiales</taxon>
        <taxon>Rhizophydiales incertae sedis</taxon>
        <taxon>Polyrhizophydium</taxon>
    </lineage>
</organism>
<feature type="compositionally biased region" description="Basic and acidic residues" evidence="1">
    <location>
        <begin position="848"/>
        <end position="862"/>
    </location>
</feature>
<feature type="region of interest" description="Disordered" evidence="1">
    <location>
        <begin position="1"/>
        <end position="25"/>
    </location>
</feature>
<dbReference type="InterPro" id="IPR015157">
    <property type="entry name" value="TMA7"/>
</dbReference>
<dbReference type="Pfam" id="PF09072">
    <property type="entry name" value="TMA7"/>
    <property type="match status" value="1"/>
</dbReference>
<feature type="region of interest" description="Disordered" evidence="1">
    <location>
        <begin position="534"/>
        <end position="696"/>
    </location>
</feature>
<feature type="compositionally biased region" description="Basic and acidic residues" evidence="1">
    <location>
        <begin position="190"/>
        <end position="203"/>
    </location>
</feature>
<feature type="compositionally biased region" description="Low complexity" evidence="1">
    <location>
        <begin position="679"/>
        <end position="696"/>
    </location>
</feature>